<dbReference type="Proteomes" id="UP000005143">
    <property type="component" value="Unassembled WGS sequence"/>
</dbReference>
<comment type="caution">
    <text evidence="1">The sequence shown here is derived from an EMBL/GenBank/DDBJ whole genome shotgun (WGS) entry which is preliminary data.</text>
</comment>
<gene>
    <name evidence="1" type="ORF">PAI11_05510</name>
</gene>
<accession>H0E189</accession>
<proteinExistence type="predicted"/>
<organism evidence="1 2">
    <name type="scientific">Patulibacter medicamentivorans</name>
    <dbReference type="NCBI Taxonomy" id="1097667"/>
    <lineage>
        <taxon>Bacteria</taxon>
        <taxon>Bacillati</taxon>
        <taxon>Actinomycetota</taxon>
        <taxon>Thermoleophilia</taxon>
        <taxon>Solirubrobacterales</taxon>
        <taxon>Patulibacteraceae</taxon>
        <taxon>Patulibacter</taxon>
    </lineage>
</organism>
<name>H0E189_9ACTN</name>
<sequence>MAMLPGMSTQSVPDAAYAPRTIGADLERVRLEHRARRIDHVLTALRERQYRDAVAGRRQSGVPRLMEDFTAELQQVRGRLMALDRRGR</sequence>
<dbReference type="AlphaFoldDB" id="H0E189"/>
<dbReference type="EMBL" id="AGUD01000019">
    <property type="protein sequence ID" value="EHN12528.1"/>
    <property type="molecule type" value="Genomic_DNA"/>
</dbReference>
<evidence type="ECO:0000313" key="2">
    <source>
        <dbReference type="Proteomes" id="UP000005143"/>
    </source>
</evidence>
<evidence type="ECO:0000313" key="1">
    <source>
        <dbReference type="EMBL" id="EHN12528.1"/>
    </source>
</evidence>
<keyword evidence="2" id="KW-1185">Reference proteome</keyword>
<reference evidence="1 2" key="1">
    <citation type="journal article" date="2013" name="Biodegradation">
        <title>Quantitative proteomic analysis of ibuprofen-degrading Patulibacter sp. strain I11.</title>
        <authorList>
            <person name="Almeida B."/>
            <person name="Kjeldal H."/>
            <person name="Lolas I."/>
            <person name="Knudsen A.D."/>
            <person name="Carvalho G."/>
            <person name="Nielsen K.L."/>
            <person name="Barreto Crespo M.T."/>
            <person name="Stensballe A."/>
            <person name="Nielsen J.L."/>
        </authorList>
    </citation>
    <scope>NUCLEOTIDE SEQUENCE [LARGE SCALE GENOMIC DNA]</scope>
    <source>
        <strain evidence="1 2">I11</strain>
    </source>
</reference>
<protein>
    <submittedName>
        <fullName evidence="1">Uncharacterized protein</fullName>
    </submittedName>
</protein>